<name>A0A7T3RC24_9SPIR</name>
<keyword evidence="1" id="KW-0694">RNA-binding</keyword>
<evidence type="ECO:0000313" key="4">
    <source>
        <dbReference type="EMBL" id="QQA00376.1"/>
    </source>
</evidence>
<dbReference type="AlphaFoldDB" id="A0A7T3RC24"/>
<evidence type="ECO:0000313" key="5">
    <source>
        <dbReference type="Proteomes" id="UP000595224"/>
    </source>
</evidence>
<dbReference type="InterPro" id="IPR052462">
    <property type="entry name" value="SLIRP/GR-RBP-like"/>
</dbReference>
<reference evidence="4 5" key="1">
    <citation type="submission" date="2020-11" db="EMBL/GenBank/DDBJ databases">
        <title>Treponema Peruensis nv. sp., first commensal Treponema isolated from human feces.</title>
        <authorList>
            <person name="Belkhou C."/>
            <person name="Raes J."/>
        </authorList>
    </citation>
    <scope>NUCLEOTIDE SEQUENCE [LARGE SCALE GENOMIC DNA]</scope>
    <source>
        <strain evidence="4 5">RCC2812</strain>
    </source>
</reference>
<dbReference type="SMART" id="SM00360">
    <property type="entry name" value="RRM"/>
    <property type="match status" value="1"/>
</dbReference>
<sequence length="111" mass="12752">MAKKIYIGNLNYATTDDSLKSTFEQYGEVLSAVIIKDRDTAQSKGFGFVELADDAAADRAIEELNGKELDGRRVRVNFAEERPQGDRPRRSFNRGPRRNFDRDRDFDGNRY</sequence>
<dbReference type="GO" id="GO:0003723">
    <property type="term" value="F:RNA binding"/>
    <property type="evidence" value="ECO:0007669"/>
    <property type="project" value="UniProtKB-KW"/>
</dbReference>
<dbReference type="Proteomes" id="UP000595224">
    <property type="component" value="Chromosome"/>
</dbReference>
<dbReference type="Gene3D" id="3.30.70.330">
    <property type="match status" value="1"/>
</dbReference>
<feature type="domain" description="RRM" evidence="3">
    <location>
        <begin position="3"/>
        <end position="81"/>
    </location>
</feature>
<dbReference type="Pfam" id="PF00076">
    <property type="entry name" value="RRM_1"/>
    <property type="match status" value="1"/>
</dbReference>
<evidence type="ECO:0000256" key="1">
    <source>
        <dbReference type="ARBA" id="ARBA00022884"/>
    </source>
</evidence>
<dbReference type="PROSITE" id="PS50102">
    <property type="entry name" value="RRM"/>
    <property type="match status" value="1"/>
</dbReference>
<accession>A0A7T3RC24</accession>
<gene>
    <name evidence="4" type="ORF">IWA51_08840</name>
</gene>
<evidence type="ECO:0000259" key="3">
    <source>
        <dbReference type="PROSITE" id="PS50102"/>
    </source>
</evidence>
<evidence type="ECO:0000256" key="2">
    <source>
        <dbReference type="SAM" id="MobiDB-lite"/>
    </source>
</evidence>
<feature type="region of interest" description="Disordered" evidence="2">
    <location>
        <begin position="75"/>
        <end position="111"/>
    </location>
</feature>
<keyword evidence="5" id="KW-1185">Reference proteome</keyword>
<dbReference type="RefSeq" id="WP_177527569.1">
    <property type="nucleotide sequence ID" value="NZ_CBCSHE010000001.1"/>
</dbReference>
<dbReference type="KEGG" id="tper:IWA51_08840"/>
<proteinExistence type="predicted"/>
<dbReference type="PANTHER" id="PTHR48027">
    <property type="entry name" value="HETEROGENEOUS NUCLEAR RIBONUCLEOPROTEIN 87F-RELATED"/>
    <property type="match status" value="1"/>
</dbReference>
<dbReference type="EMBL" id="CP064936">
    <property type="protein sequence ID" value="QQA00376.1"/>
    <property type="molecule type" value="Genomic_DNA"/>
</dbReference>
<dbReference type="InterPro" id="IPR012677">
    <property type="entry name" value="Nucleotide-bd_a/b_plait_sf"/>
</dbReference>
<dbReference type="InterPro" id="IPR000504">
    <property type="entry name" value="RRM_dom"/>
</dbReference>
<protein>
    <submittedName>
        <fullName evidence="4">RNA-binding protein</fullName>
    </submittedName>
</protein>
<dbReference type="SUPFAM" id="SSF54928">
    <property type="entry name" value="RNA-binding domain, RBD"/>
    <property type="match status" value="1"/>
</dbReference>
<dbReference type="InterPro" id="IPR035979">
    <property type="entry name" value="RBD_domain_sf"/>
</dbReference>
<organism evidence="4 5">
    <name type="scientific">Treponema peruense</name>
    <dbReference type="NCBI Taxonomy" id="2787628"/>
    <lineage>
        <taxon>Bacteria</taxon>
        <taxon>Pseudomonadati</taxon>
        <taxon>Spirochaetota</taxon>
        <taxon>Spirochaetia</taxon>
        <taxon>Spirochaetales</taxon>
        <taxon>Treponemataceae</taxon>
        <taxon>Treponema</taxon>
    </lineage>
</organism>
<feature type="compositionally biased region" description="Basic and acidic residues" evidence="2">
    <location>
        <begin position="98"/>
        <end position="111"/>
    </location>
</feature>
<feature type="compositionally biased region" description="Basic and acidic residues" evidence="2">
    <location>
        <begin position="75"/>
        <end position="89"/>
    </location>
</feature>